<gene>
    <name evidence="2" type="ORF">TorRG33x02_086890</name>
</gene>
<dbReference type="AlphaFoldDB" id="A0A2P5FCN2"/>
<dbReference type="Proteomes" id="UP000237000">
    <property type="component" value="Unassembled WGS sequence"/>
</dbReference>
<dbReference type="SUPFAM" id="SSF81383">
    <property type="entry name" value="F-box domain"/>
    <property type="match status" value="1"/>
</dbReference>
<proteinExistence type="predicted"/>
<dbReference type="PANTHER" id="PTHR44259:SF15">
    <property type="entry name" value="F-BOX PROTEIN KIB2-RELATED"/>
    <property type="match status" value="1"/>
</dbReference>
<evidence type="ECO:0000259" key="1">
    <source>
        <dbReference type="SMART" id="SM00256"/>
    </source>
</evidence>
<dbReference type="Gene3D" id="1.20.1280.50">
    <property type="match status" value="1"/>
</dbReference>
<dbReference type="Pfam" id="PF00646">
    <property type="entry name" value="F-box"/>
    <property type="match status" value="1"/>
</dbReference>
<organism evidence="2 3">
    <name type="scientific">Trema orientale</name>
    <name type="common">Charcoal tree</name>
    <name type="synonym">Celtis orientalis</name>
    <dbReference type="NCBI Taxonomy" id="63057"/>
    <lineage>
        <taxon>Eukaryota</taxon>
        <taxon>Viridiplantae</taxon>
        <taxon>Streptophyta</taxon>
        <taxon>Embryophyta</taxon>
        <taxon>Tracheophyta</taxon>
        <taxon>Spermatophyta</taxon>
        <taxon>Magnoliopsida</taxon>
        <taxon>eudicotyledons</taxon>
        <taxon>Gunneridae</taxon>
        <taxon>Pentapetalae</taxon>
        <taxon>rosids</taxon>
        <taxon>fabids</taxon>
        <taxon>Rosales</taxon>
        <taxon>Cannabaceae</taxon>
        <taxon>Trema</taxon>
    </lineage>
</organism>
<dbReference type="InterPro" id="IPR050942">
    <property type="entry name" value="F-box_BR-signaling"/>
</dbReference>
<dbReference type="InterPro" id="IPR001810">
    <property type="entry name" value="F-box_dom"/>
</dbReference>
<dbReference type="FunCoup" id="A0A2P5FCN2">
    <property type="interactions" value="178"/>
</dbReference>
<comment type="caution">
    <text evidence="2">The sequence shown here is derived from an EMBL/GenBank/DDBJ whole genome shotgun (WGS) entry which is preliminary data.</text>
</comment>
<sequence length="414" mass="46804">MGSTSIMISNKRPRTRSPNWSSLDTDLLLLILDNLSFNDILRFKDVCSSWNFAAKSRYLLVSSPPWLMLPASRDSKPRGEYHHHHDQGGRAAATTSCQFFSLARKETHESCDDFAENLCVGSSRGWLVILDNRASPLLLNHFSRQKIALPPLKTLNPEIPGWEKGDYFVQKSNTWVVIIHGSVSENLAYCNVRDESWRGLNGDHLSYCDILSHEGRLYALSSSSAVEVWDFDQGNSDCYYHNNNNNNNNNNNIKYGSSFPTKLMNLVPESQPCLGLDGHYVNSQGDLLDEGELLTDEDAHPLVCPYRTVAFRVHKMELRKGVNCMKWEKVQGLGGRVLFLGGNESFSSRAFPGSSCDKNSICFTDDNWDDMNVDYLYGGHDNGVYSLETQAFKPYFQFDDDKVDPPPFWIVPSL</sequence>
<evidence type="ECO:0000313" key="3">
    <source>
        <dbReference type="Proteomes" id="UP000237000"/>
    </source>
</evidence>
<feature type="domain" description="F-box" evidence="1">
    <location>
        <begin position="23"/>
        <end position="63"/>
    </location>
</feature>
<dbReference type="PANTHER" id="PTHR44259">
    <property type="entry name" value="OS07G0183000 PROTEIN-RELATED"/>
    <property type="match status" value="1"/>
</dbReference>
<protein>
    <submittedName>
        <fullName evidence="2">F-box domain containing protein</fullName>
    </submittedName>
</protein>
<dbReference type="InterPro" id="IPR036047">
    <property type="entry name" value="F-box-like_dom_sf"/>
</dbReference>
<dbReference type="EMBL" id="JXTC01000044">
    <property type="protein sequence ID" value="PON95543.1"/>
    <property type="molecule type" value="Genomic_DNA"/>
</dbReference>
<dbReference type="SMART" id="SM00256">
    <property type="entry name" value="FBOX"/>
    <property type="match status" value="1"/>
</dbReference>
<dbReference type="InterPro" id="IPR005174">
    <property type="entry name" value="KIB1-4_b-propeller"/>
</dbReference>
<dbReference type="OrthoDB" id="642536at2759"/>
<evidence type="ECO:0000313" key="2">
    <source>
        <dbReference type="EMBL" id="PON95543.1"/>
    </source>
</evidence>
<accession>A0A2P5FCN2</accession>
<keyword evidence="3" id="KW-1185">Reference proteome</keyword>
<dbReference type="InParanoid" id="A0A2P5FCN2"/>
<dbReference type="STRING" id="63057.A0A2P5FCN2"/>
<name>A0A2P5FCN2_TREOI</name>
<reference evidence="3" key="1">
    <citation type="submission" date="2016-06" db="EMBL/GenBank/DDBJ databases">
        <title>Parallel loss of symbiosis genes in relatives of nitrogen-fixing non-legume Parasponia.</title>
        <authorList>
            <person name="Van Velzen R."/>
            <person name="Holmer R."/>
            <person name="Bu F."/>
            <person name="Rutten L."/>
            <person name="Van Zeijl A."/>
            <person name="Liu W."/>
            <person name="Santuari L."/>
            <person name="Cao Q."/>
            <person name="Sharma T."/>
            <person name="Shen D."/>
            <person name="Roswanjaya Y."/>
            <person name="Wardhani T."/>
            <person name="Kalhor M.S."/>
            <person name="Jansen J."/>
            <person name="Van den Hoogen J."/>
            <person name="Gungor B."/>
            <person name="Hartog M."/>
            <person name="Hontelez J."/>
            <person name="Verver J."/>
            <person name="Yang W.-C."/>
            <person name="Schijlen E."/>
            <person name="Repin R."/>
            <person name="Schilthuizen M."/>
            <person name="Schranz E."/>
            <person name="Heidstra R."/>
            <person name="Miyata K."/>
            <person name="Fedorova E."/>
            <person name="Kohlen W."/>
            <person name="Bisseling T."/>
            <person name="Smit S."/>
            <person name="Geurts R."/>
        </authorList>
    </citation>
    <scope>NUCLEOTIDE SEQUENCE [LARGE SCALE GENOMIC DNA]</scope>
    <source>
        <strain evidence="3">cv. RG33-2</strain>
    </source>
</reference>
<dbReference type="Pfam" id="PF03478">
    <property type="entry name" value="Beta-prop_KIB1-4"/>
    <property type="match status" value="1"/>
</dbReference>